<dbReference type="Proteomes" id="UP000284656">
    <property type="component" value="Unassembled WGS sequence"/>
</dbReference>
<accession>A0A423F6Y3</accession>
<sequence length="252" mass="29320">MQHRLIVMWAPPRSLSTAFVRVIAARGDFTILHEPLCDLSARGIYNHPQMDCSTQSLNNPTEMFSYVQALRSQRAVFIKDTCEFDYRHQLTGSSYMREAQHVFMLRNPEKVINSHYHINPDLTCNEVGYRHLAELYDAVKAESMHSPLFVDADDLILNPECAISDFCKDANLQHIPSALQWQSGHLNVWERTQHWHLDAANSTSIAPIKKQYSTRVDNHPVLHEFYLENMPHYEYLKRERETVLNKNLGDLR</sequence>
<dbReference type="EMBL" id="MOAY01000037">
    <property type="protein sequence ID" value="ROM50586.1"/>
    <property type="molecule type" value="Genomic_DNA"/>
</dbReference>
<gene>
    <name evidence="1" type="ORF">BK648_10595</name>
</gene>
<proteinExistence type="predicted"/>
<evidence type="ECO:0008006" key="3">
    <source>
        <dbReference type="Google" id="ProtNLM"/>
    </source>
</evidence>
<organism evidence="1 2">
    <name type="scientific">Pseudomonas poae</name>
    <dbReference type="NCBI Taxonomy" id="200451"/>
    <lineage>
        <taxon>Bacteria</taxon>
        <taxon>Pseudomonadati</taxon>
        <taxon>Pseudomonadota</taxon>
        <taxon>Gammaproteobacteria</taxon>
        <taxon>Pseudomonadales</taxon>
        <taxon>Pseudomonadaceae</taxon>
        <taxon>Pseudomonas</taxon>
    </lineage>
</organism>
<comment type="caution">
    <text evidence="1">The sequence shown here is derived from an EMBL/GenBank/DDBJ whole genome shotgun (WGS) entry which is preliminary data.</text>
</comment>
<evidence type="ECO:0000313" key="1">
    <source>
        <dbReference type="EMBL" id="ROM50586.1"/>
    </source>
</evidence>
<evidence type="ECO:0000313" key="2">
    <source>
        <dbReference type="Proteomes" id="UP000284656"/>
    </source>
</evidence>
<dbReference type="Pfam" id="PF19798">
    <property type="entry name" value="Sulfotransfer_5"/>
    <property type="match status" value="1"/>
</dbReference>
<dbReference type="PANTHER" id="PTHR48312:SF1">
    <property type="entry name" value="SULFOTRANSFERASE"/>
    <property type="match status" value="1"/>
</dbReference>
<dbReference type="Gene3D" id="3.40.50.300">
    <property type="entry name" value="P-loop containing nucleotide triphosphate hydrolases"/>
    <property type="match status" value="1"/>
</dbReference>
<dbReference type="InterPro" id="IPR027417">
    <property type="entry name" value="P-loop_NTPase"/>
</dbReference>
<protein>
    <recommendedName>
        <fullName evidence="3">Sulfotransferase family protein</fullName>
    </recommendedName>
</protein>
<dbReference type="SUPFAM" id="SSF52540">
    <property type="entry name" value="P-loop containing nucleoside triphosphate hydrolases"/>
    <property type="match status" value="1"/>
</dbReference>
<dbReference type="PANTHER" id="PTHR48312">
    <property type="match status" value="1"/>
</dbReference>
<name>A0A423F6Y3_9PSED</name>
<dbReference type="AlphaFoldDB" id="A0A423F6Y3"/>
<reference evidence="1 2" key="1">
    <citation type="submission" date="2016-10" db="EMBL/GenBank/DDBJ databases">
        <title>Comparative genome analysis of multiple Pseudomonas spp. focuses on biocontrol and plant growth promoting traits.</title>
        <authorList>
            <person name="Tao X.-Y."/>
            <person name="Taylor C.G."/>
        </authorList>
    </citation>
    <scope>NUCLEOTIDE SEQUENCE [LARGE SCALE GENOMIC DNA]</scope>
    <source>
        <strain evidence="1 2">29G9</strain>
    </source>
</reference>